<dbReference type="InterPro" id="IPR025948">
    <property type="entry name" value="HTH-like_dom"/>
</dbReference>
<dbReference type="Pfam" id="PF00665">
    <property type="entry name" value="rve"/>
    <property type="match status" value="1"/>
</dbReference>
<dbReference type="InterPro" id="IPR050900">
    <property type="entry name" value="Transposase_IS3/IS150/IS904"/>
</dbReference>
<dbReference type="EMBL" id="CP016438">
    <property type="protein sequence ID" value="ANS62329.1"/>
    <property type="molecule type" value="Genomic_DNA"/>
</dbReference>
<dbReference type="GO" id="GO:0015074">
    <property type="term" value="P:DNA integration"/>
    <property type="evidence" value="ECO:0007669"/>
    <property type="project" value="InterPro"/>
</dbReference>
<dbReference type="PATRIC" id="fig|1915.4.peg.143"/>
<comment type="function">
    <text evidence="1">Involved in the transposition of the insertion sequence.</text>
</comment>
<sequence>MQLAFRVLHVAESGYYAWRERPPSNRLVKRAWLTEAIVGIHTASRGTYGTRRVHAELGLGLRIHVSHGTVELLMQRAGLPGNRRPRAKHVTPSVADLVERNFTRHARDQLWVTDITEHPTFEGKVYCAVVLDTFSRRVVGWPIDASPTAALTTNALAIGNRSPRPGGTLIHSDHGVQFGSWAFTQRARASGLLPSMGSIEDCVDNAMMESFWARVQVELLNRRRWRTRLELSTALFEYLEIFHNRQRRHSALGMLSPVEYEQRTPPAA</sequence>
<dbReference type="SUPFAM" id="SSF53098">
    <property type="entry name" value="Ribonuclease H-like"/>
    <property type="match status" value="1"/>
</dbReference>
<name>A0A1B1M145_STRLN</name>
<dbReference type="InterPro" id="IPR048020">
    <property type="entry name" value="Transpos_IS3"/>
</dbReference>
<keyword evidence="3" id="KW-1185">Reference proteome</keyword>
<dbReference type="InterPro" id="IPR012337">
    <property type="entry name" value="RNaseH-like_sf"/>
</dbReference>
<organism evidence="2 3">
    <name type="scientific">Streptomyces lincolnensis</name>
    <dbReference type="NCBI Taxonomy" id="1915"/>
    <lineage>
        <taxon>Bacteria</taxon>
        <taxon>Bacillati</taxon>
        <taxon>Actinomycetota</taxon>
        <taxon>Actinomycetes</taxon>
        <taxon>Kitasatosporales</taxon>
        <taxon>Streptomycetaceae</taxon>
        <taxon>Streptomyces</taxon>
    </lineage>
</organism>
<accession>A0A1B1M145</accession>
<dbReference type="InterPro" id="IPR036397">
    <property type="entry name" value="RNaseH_sf"/>
</dbReference>
<protein>
    <submittedName>
        <fullName evidence="2">Putative transposase</fullName>
    </submittedName>
</protein>
<proteinExistence type="predicted"/>
<gene>
    <name evidence="2" type="ORF">SLINC_0105</name>
</gene>
<dbReference type="PROSITE" id="PS50994">
    <property type="entry name" value="INTEGRASE"/>
    <property type="match status" value="1"/>
</dbReference>
<evidence type="ECO:0000313" key="2">
    <source>
        <dbReference type="EMBL" id="ANS62329.1"/>
    </source>
</evidence>
<dbReference type="InterPro" id="IPR001584">
    <property type="entry name" value="Integrase_cat-core"/>
</dbReference>
<dbReference type="KEGG" id="sls:SLINC_0105"/>
<dbReference type="NCBIfam" id="NF033516">
    <property type="entry name" value="transpos_IS3"/>
    <property type="match status" value="1"/>
</dbReference>
<dbReference type="PANTHER" id="PTHR46889:SF4">
    <property type="entry name" value="TRANSPOSASE INSO FOR INSERTION SEQUENCE ELEMENT IS911B-RELATED"/>
    <property type="match status" value="1"/>
</dbReference>
<dbReference type="Gene3D" id="3.30.420.10">
    <property type="entry name" value="Ribonuclease H-like superfamily/Ribonuclease H"/>
    <property type="match status" value="1"/>
</dbReference>
<reference evidence="2 3" key="1">
    <citation type="submission" date="2016-07" db="EMBL/GenBank/DDBJ databases">
        <title>Enhancement of antibiotic productionsby engineered nitrateutilization in actinobacteria.</title>
        <authorList>
            <person name="Meng S.C."/>
        </authorList>
    </citation>
    <scope>NUCLEOTIDE SEQUENCE [LARGE SCALE GENOMIC DNA]</scope>
    <source>
        <strain evidence="2 3">NRRL 2936</strain>
    </source>
</reference>
<dbReference type="STRING" id="1915.SLINC_0105"/>
<dbReference type="AlphaFoldDB" id="A0A1B1M145"/>
<dbReference type="Proteomes" id="UP000092598">
    <property type="component" value="Chromosome"/>
</dbReference>
<dbReference type="Pfam" id="PF13333">
    <property type="entry name" value="rve_2"/>
    <property type="match status" value="1"/>
</dbReference>
<dbReference type="Pfam" id="PF13276">
    <property type="entry name" value="HTH_21"/>
    <property type="match status" value="1"/>
</dbReference>
<evidence type="ECO:0000313" key="3">
    <source>
        <dbReference type="Proteomes" id="UP000092598"/>
    </source>
</evidence>
<dbReference type="GO" id="GO:0003676">
    <property type="term" value="F:nucleic acid binding"/>
    <property type="evidence" value="ECO:0007669"/>
    <property type="project" value="InterPro"/>
</dbReference>
<evidence type="ECO:0000256" key="1">
    <source>
        <dbReference type="ARBA" id="ARBA00002286"/>
    </source>
</evidence>
<dbReference type="PANTHER" id="PTHR46889">
    <property type="entry name" value="TRANSPOSASE INSF FOR INSERTION SEQUENCE IS3B-RELATED"/>
    <property type="match status" value="1"/>
</dbReference>